<dbReference type="InterPro" id="IPR011625">
    <property type="entry name" value="A2M_N_BRD"/>
</dbReference>
<dbReference type="InterPro" id="IPR040839">
    <property type="entry name" value="MG4"/>
</dbReference>
<dbReference type="Pfam" id="PF17791">
    <property type="entry name" value="MG3"/>
    <property type="match status" value="1"/>
</dbReference>
<dbReference type="InterPro" id="IPR047565">
    <property type="entry name" value="Alpha-macroglob_thiol-ester_cl"/>
</dbReference>
<dbReference type="FunFam" id="2.20.130.20:FF:000001">
    <property type="entry name" value="Complement C3"/>
    <property type="match status" value="1"/>
</dbReference>
<dbReference type="GO" id="GO:0005615">
    <property type="term" value="C:extracellular space"/>
    <property type="evidence" value="ECO:0007669"/>
    <property type="project" value="InterPro"/>
</dbReference>
<organism evidence="5 6">
    <name type="scientific">Aquarana catesbeiana</name>
    <name type="common">American bullfrog</name>
    <name type="synonym">Rana catesbeiana</name>
    <dbReference type="NCBI Taxonomy" id="8400"/>
    <lineage>
        <taxon>Eukaryota</taxon>
        <taxon>Metazoa</taxon>
        <taxon>Chordata</taxon>
        <taxon>Craniata</taxon>
        <taxon>Vertebrata</taxon>
        <taxon>Euteleostomi</taxon>
        <taxon>Amphibia</taxon>
        <taxon>Batrachia</taxon>
        <taxon>Anura</taxon>
        <taxon>Neobatrachia</taxon>
        <taxon>Ranoidea</taxon>
        <taxon>Ranidae</taxon>
        <taxon>Aquarana</taxon>
    </lineage>
</organism>
<dbReference type="InterPro" id="IPR041425">
    <property type="entry name" value="C3/4/5_MG1"/>
</dbReference>
<gene>
    <name evidence="5" type="ORF">AB205_0201290</name>
</gene>
<dbReference type="InterPro" id="IPR002890">
    <property type="entry name" value="MG2"/>
</dbReference>
<dbReference type="InterPro" id="IPR048848">
    <property type="entry name" value="C3_CUB2"/>
</dbReference>
<dbReference type="Gene3D" id="2.60.40.10">
    <property type="entry name" value="Immunoglobulins"/>
    <property type="match status" value="2"/>
</dbReference>
<dbReference type="PROSITE" id="PS01177">
    <property type="entry name" value="ANAPHYLATOXIN_1"/>
    <property type="match status" value="1"/>
</dbReference>
<dbReference type="Pfam" id="PF17789">
    <property type="entry name" value="MG4"/>
    <property type="match status" value="1"/>
</dbReference>
<dbReference type="Pfam" id="PF00207">
    <property type="entry name" value="A2M"/>
    <property type="match status" value="1"/>
</dbReference>
<dbReference type="FunFam" id="2.60.40.1940:FF:000001">
    <property type="entry name" value="Complement component C3"/>
    <property type="match status" value="1"/>
</dbReference>
<dbReference type="Gene3D" id="1.50.10.20">
    <property type="match status" value="1"/>
</dbReference>
<dbReference type="InterPro" id="IPR011626">
    <property type="entry name" value="Alpha-macroglobulin_TED"/>
</dbReference>
<dbReference type="InterPro" id="IPR041555">
    <property type="entry name" value="MG3"/>
</dbReference>
<dbReference type="Gene3D" id="1.20.91.20">
    <property type="entry name" value="Anaphylotoxins (complement system)"/>
    <property type="match status" value="1"/>
</dbReference>
<dbReference type="Proteomes" id="UP000228934">
    <property type="component" value="Unassembled WGS sequence"/>
</dbReference>
<dbReference type="InterPro" id="IPR000020">
    <property type="entry name" value="Anaphylatoxin/fibulin"/>
</dbReference>
<evidence type="ECO:0000256" key="1">
    <source>
        <dbReference type="ARBA" id="ARBA00004613"/>
    </source>
</evidence>
<dbReference type="Pfam" id="PF21308">
    <property type="entry name" value="C3_CUB2"/>
    <property type="match status" value="1"/>
</dbReference>
<dbReference type="CDD" id="cd00017">
    <property type="entry name" value="ANATO"/>
    <property type="match status" value="1"/>
</dbReference>
<dbReference type="SMART" id="SM01360">
    <property type="entry name" value="A2M"/>
    <property type="match status" value="1"/>
</dbReference>
<protein>
    <submittedName>
        <fullName evidence="5">Venom factor</fullName>
    </submittedName>
</protein>
<dbReference type="PROSITE" id="PS01178">
    <property type="entry name" value="ANAPHYLATOXIN_2"/>
    <property type="match status" value="1"/>
</dbReference>
<evidence type="ECO:0000256" key="2">
    <source>
        <dbReference type="ARBA" id="ARBA00022525"/>
    </source>
</evidence>
<dbReference type="Pfam" id="PF21406">
    <property type="entry name" value="C3_CUB1"/>
    <property type="match status" value="1"/>
</dbReference>
<dbReference type="Pfam" id="PF01835">
    <property type="entry name" value="MG2"/>
    <property type="match status" value="1"/>
</dbReference>
<evidence type="ECO:0000256" key="3">
    <source>
        <dbReference type="ARBA" id="ARBA00023157"/>
    </source>
</evidence>
<feature type="domain" description="Anaphylatoxin-like" evidence="4">
    <location>
        <begin position="750"/>
        <end position="785"/>
    </location>
</feature>
<evidence type="ECO:0000259" key="4">
    <source>
        <dbReference type="PROSITE" id="PS01178"/>
    </source>
</evidence>
<keyword evidence="2" id="KW-0964">Secreted</keyword>
<dbReference type="InterPro" id="IPR018081">
    <property type="entry name" value="Anaphylatoxin_comp_syst"/>
</dbReference>
<dbReference type="PANTHER" id="PTHR11412">
    <property type="entry name" value="MACROGLOBULIN / COMPLEMENT"/>
    <property type="match status" value="1"/>
</dbReference>
<dbReference type="Gene3D" id="2.60.40.1940">
    <property type="match status" value="1"/>
</dbReference>
<dbReference type="Gene3D" id="2.20.130.20">
    <property type="match status" value="1"/>
</dbReference>
<reference evidence="6" key="1">
    <citation type="journal article" date="2017" name="Nat. Commun.">
        <title>The North American bullfrog draft genome provides insight into hormonal regulation of long noncoding RNA.</title>
        <authorList>
            <person name="Hammond S.A."/>
            <person name="Warren R.L."/>
            <person name="Vandervalk B.P."/>
            <person name="Kucuk E."/>
            <person name="Khan H."/>
            <person name="Gibb E.A."/>
            <person name="Pandoh P."/>
            <person name="Kirk H."/>
            <person name="Zhao Y."/>
            <person name="Jones M."/>
            <person name="Mungall A.J."/>
            <person name="Coope R."/>
            <person name="Pleasance S."/>
            <person name="Moore R.A."/>
            <person name="Holt R.A."/>
            <person name="Round J.M."/>
            <person name="Ohora S."/>
            <person name="Walle B.V."/>
            <person name="Veldhoen N."/>
            <person name="Helbing C.C."/>
            <person name="Birol I."/>
        </authorList>
    </citation>
    <scope>NUCLEOTIDE SEQUENCE [LARGE SCALE GENOMIC DNA]</scope>
</reference>
<dbReference type="SMART" id="SM01359">
    <property type="entry name" value="A2M_N_2"/>
    <property type="match status" value="1"/>
</dbReference>
<dbReference type="Gene3D" id="2.60.40.1930">
    <property type="match status" value="3"/>
</dbReference>
<evidence type="ECO:0000313" key="5">
    <source>
        <dbReference type="EMBL" id="PIO35809.1"/>
    </source>
</evidence>
<dbReference type="FunFam" id="2.60.40.10:FF:000155">
    <property type="entry name" value="complement C3 isoform X1"/>
    <property type="match status" value="1"/>
</dbReference>
<dbReference type="Gene3D" id="2.60.120.1540">
    <property type="match status" value="1"/>
</dbReference>
<dbReference type="Gene3D" id="6.20.50.160">
    <property type="match status" value="1"/>
</dbReference>
<dbReference type="InterPro" id="IPR050473">
    <property type="entry name" value="A2M/Complement_sys"/>
</dbReference>
<dbReference type="PANTHER" id="PTHR11412:SF81">
    <property type="entry name" value="COMPLEMENT C3"/>
    <property type="match status" value="1"/>
</dbReference>
<keyword evidence="3" id="KW-1015">Disulfide bond</keyword>
<name>A0A2G9S6I7_AQUCT</name>
<dbReference type="Pfam" id="PF07703">
    <property type="entry name" value="A2M_BRD"/>
    <property type="match status" value="1"/>
</dbReference>
<dbReference type="PROSITE" id="PS00477">
    <property type="entry name" value="ALPHA_2_MACROGLOBULIN"/>
    <property type="match status" value="1"/>
</dbReference>
<dbReference type="SMART" id="SM00104">
    <property type="entry name" value="ANATO"/>
    <property type="match status" value="1"/>
</dbReference>
<dbReference type="Pfam" id="PF17790">
    <property type="entry name" value="MG1"/>
    <property type="match status" value="1"/>
</dbReference>
<dbReference type="Gene3D" id="2.20.210.20">
    <property type="match status" value="1"/>
</dbReference>
<keyword evidence="6" id="KW-1185">Reference proteome</keyword>
<dbReference type="InterPro" id="IPR013783">
    <property type="entry name" value="Ig-like_fold"/>
</dbReference>
<dbReference type="InterPro" id="IPR049466">
    <property type="entry name" value="C3_CUB1"/>
</dbReference>
<dbReference type="GO" id="GO:0004866">
    <property type="term" value="F:endopeptidase inhibitor activity"/>
    <property type="evidence" value="ECO:0007669"/>
    <property type="project" value="InterPro"/>
</dbReference>
<dbReference type="CDD" id="cd02896">
    <property type="entry name" value="complement_C3_C4_C5"/>
    <property type="match status" value="1"/>
</dbReference>
<proteinExistence type="predicted"/>
<dbReference type="Pfam" id="PF07678">
    <property type="entry name" value="TED_complement"/>
    <property type="match status" value="1"/>
</dbReference>
<accession>A0A2G9S6I7</accession>
<dbReference type="InterPro" id="IPR001599">
    <property type="entry name" value="Macroglobln_a2"/>
</dbReference>
<dbReference type="SUPFAM" id="SSF47686">
    <property type="entry name" value="Anaphylotoxins (complement system)"/>
    <property type="match status" value="1"/>
</dbReference>
<dbReference type="EMBL" id="KV926821">
    <property type="protein sequence ID" value="PIO35809.1"/>
    <property type="molecule type" value="Genomic_DNA"/>
</dbReference>
<dbReference type="SMART" id="SM01419">
    <property type="entry name" value="Thiol-ester_cl"/>
    <property type="match status" value="1"/>
</dbReference>
<sequence length="1522" mass="169047">MSLQLLIKGNYLDRAPTPLSVPLKSPPYRGFSYPWWHHGVQSFVSPTAGSPGRVHLCTICACAVDIGTWLYCKYLLNHGGLGDISSTYRCTLITSNVLRADSEETFLVDGHGTALDGDILVQDFPKKKFIIAQGRISVNNGNGFLGTSKFLVPSTNLDKDPEKKQFVYVIVRSGPCNLEKVVLVSYQSGYIFIQTDKPIYTPGSQILYRIYSMTPDLKPLNTPIVIEVLTPDNVIVKSDTIRQTTTKGIISSSYKLTELANFGVWTVSAKFENTLIQNFSTNFEVKEYVLPSFEVKIIAEEKFYYIKDPEFRVEIRANYLYGKPLDGMAYVLFAVSREGEKKSLPNTLRRIEIQDGEGSAILKREDLVKYFQEEKDMLQWKLSVSATVITDSGSDMVETELSDIYMVNSPYKVLFTKTSKFFKPGMTMDLMVFVTNPDGTPANRVPVVAEPGPVRGVTLSDGTVRLTINTRADISSLEITARTDDPRLQGTLQASSSMTATAYKPRGGNYLHLGVGGGELKIGENAAINFIIRNNDPSVQNQITHFNYIILNKGRIMKTGRQQRSQGQTLVTLLLPITPEFIPSFRILAYYVVTTGAGREVVADSVWVDVADTCMGTLTISGERDRDNAIQHPGASMKLRLKADHKASVGLVAVDKGVFVLNSKYKISQTKVWDSVEKYDTGCTAGGGADALGVFYDAGLALGNSFHGSTSQRSEPLCQVRLKRRRRDTALLIQTKNSKALNYEGLAKTCCEDGMRTLPMKISCERRSRNIVDGQKCINAFLECCRHIEKIRESENVKNTLERSDADLDYIDDADIISRSEFVESFFWKIETMNEAPDANGVSSKSLSLFLKDSITTWEVLAVSLSENKGICISKPHDITVQLSFFIDLRLPYAVVRNEQVEIRAILYNYGNSDLKVRVEWTFNEEFCSLSTAKSKYRQFVTVKAASSLAIPYIIVPLTLGYHDIEVKAAGQAVSDGVKKKLKVVPEGKRVVQTLTNVVLDPEGRGRAGVQEQLVKTVDTKNIVPNTQIETIVTVQGTAISQLVEKAIDGANLNHLIRPPGGCGEQNMMTMTPTVIAAHYLDATRQWENVGINRRTEAIQHINNGYTGQLAFRKPDGSYGAWIQTPSSTWLTAYVVKVFALAQDLINVDRDVLCNSVKWLLLEKQKPDGMFEENYPVYHQEMVGAITKGAVELDSTLTAFVLIAMLDSEETCNGHVNNLRPSIDKAIDYIVQQYPNIRKPYSIAITSYALARAGKLVNINRLMSASTNNNHWQEPNSHQLSLEATSYALLALVRMEEFDKSAPVVRWLTEQRFYGEVWGATQSTIMIFESIAKYYQDAPTQKELEMDVFFKLPGRSAGTKIRLNRQNALNARSDQTQMGGDFVVTATGKGQGSLSAFSVYYAIETEKEKQCKNFDLTLTVQDEPLAEPLLTSGIPSGAHSYIRCAQRSPSLHQVSRVEPLLTSGAPPYIWCPQRSPSIHQVSPAEPPPYIWCPQWSSSLHLLSPAAPILTSGVPSGAPPYIR</sequence>
<dbReference type="Pfam" id="PF01821">
    <property type="entry name" value="ANATO"/>
    <property type="match status" value="1"/>
</dbReference>
<comment type="subcellular location">
    <subcellularLocation>
        <location evidence="1">Secreted</location>
    </subcellularLocation>
</comment>
<dbReference type="SUPFAM" id="SSF48239">
    <property type="entry name" value="Terpenoid cyclases/Protein prenyltransferases"/>
    <property type="match status" value="1"/>
</dbReference>
<dbReference type="InterPro" id="IPR008930">
    <property type="entry name" value="Terpenoid_cyclase/PrenylTrfase"/>
</dbReference>
<dbReference type="OrthoDB" id="6359008at2759"/>
<dbReference type="InterPro" id="IPR019742">
    <property type="entry name" value="MacrogloblnA2_CS"/>
</dbReference>
<evidence type="ECO:0000313" key="6">
    <source>
        <dbReference type="Proteomes" id="UP000228934"/>
    </source>
</evidence>